<accession>A0A0J1CZJ8</accession>
<protein>
    <submittedName>
        <fullName evidence="1">Uncharacterized protein</fullName>
    </submittedName>
</protein>
<gene>
    <name evidence="1" type="ORF">EOS_11930</name>
</gene>
<dbReference type="OrthoDB" id="9135333at2"/>
<organism evidence="1 2">
    <name type="scientific">Caballeronia mineralivorans PML1(12)</name>
    <dbReference type="NCBI Taxonomy" id="908627"/>
    <lineage>
        <taxon>Bacteria</taxon>
        <taxon>Pseudomonadati</taxon>
        <taxon>Pseudomonadota</taxon>
        <taxon>Betaproteobacteria</taxon>
        <taxon>Burkholderiales</taxon>
        <taxon>Burkholderiaceae</taxon>
        <taxon>Caballeronia</taxon>
    </lineage>
</organism>
<evidence type="ECO:0000313" key="2">
    <source>
        <dbReference type="Proteomes" id="UP000035963"/>
    </source>
</evidence>
<dbReference type="PATRIC" id="fig|908627.4.peg.2649"/>
<dbReference type="Proteomes" id="UP000035963">
    <property type="component" value="Unassembled WGS sequence"/>
</dbReference>
<evidence type="ECO:0000313" key="1">
    <source>
        <dbReference type="EMBL" id="KLU25972.1"/>
    </source>
</evidence>
<keyword evidence="2" id="KW-1185">Reference proteome</keyword>
<name>A0A0J1CZJ8_9BURK</name>
<reference evidence="1 2" key="1">
    <citation type="journal article" date="2015" name="Genome Announc.">
        <title>Draft Genome Sequence of Burkholderia sp. Strain PML1(12), an Ectomycorrhizosphere-Inhabiting Bacterium with Effective Mineral-Weathering Ability.</title>
        <authorList>
            <person name="Uroz S."/>
            <person name="Oger P."/>
        </authorList>
    </citation>
    <scope>NUCLEOTIDE SEQUENCE [LARGE SCALE GENOMIC DNA]</scope>
    <source>
        <strain evidence="2">PML1(12)</strain>
    </source>
</reference>
<comment type="caution">
    <text evidence="1">The sequence shown here is derived from an EMBL/GenBank/DDBJ whole genome shotgun (WGS) entry which is preliminary data.</text>
</comment>
<dbReference type="EMBL" id="AEJF01000079">
    <property type="protein sequence ID" value="KLU25972.1"/>
    <property type="molecule type" value="Genomic_DNA"/>
</dbReference>
<dbReference type="AlphaFoldDB" id="A0A0J1CZJ8"/>
<proteinExistence type="predicted"/>
<sequence>MKRIHFFASKNDIQSITDLVESTDAVKYILAHHHFHPMSGPDAPIYETARDIPDLGVAAANQTVNCARYLVVEHSTGVTPMTRHIGKNLPDGGKWYTAYEAGNCRECVEFNAGGFWSDGTLINGLVQTWSDDPAAQRLMRRFAAGLKKNFVAKINVYWIGREANEFLKNGGRLTFNSSAPPEFNIKIPE</sequence>
<dbReference type="RefSeq" id="WP_047846853.1">
    <property type="nucleotide sequence ID" value="NZ_AEJF01000079.1"/>
</dbReference>